<evidence type="ECO:0000313" key="3">
    <source>
        <dbReference type="EMBL" id="KAK6538582.1"/>
    </source>
</evidence>
<reference evidence="3 4" key="1">
    <citation type="submission" date="2019-10" db="EMBL/GenBank/DDBJ databases">
        <authorList>
            <person name="Palmer J.M."/>
        </authorList>
    </citation>
    <scope>NUCLEOTIDE SEQUENCE [LARGE SCALE GENOMIC DNA]</scope>
    <source>
        <strain evidence="3 4">TWF694</strain>
    </source>
</reference>
<comment type="caution">
    <text evidence="3">The sequence shown here is derived from an EMBL/GenBank/DDBJ whole genome shotgun (WGS) entry which is preliminary data.</text>
</comment>
<accession>A0AAV9XC57</accession>
<name>A0AAV9XC57_9PEZI</name>
<proteinExistence type="predicted"/>
<gene>
    <name evidence="3" type="ORF">TWF694_010160</name>
</gene>
<evidence type="ECO:0000313" key="4">
    <source>
        <dbReference type="Proteomes" id="UP001365542"/>
    </source>
</evidence>
<evidence type="ECO:0000256" key="1">
    <source>
        <dbReference type="SAM" id="MobiDB-lite"/>
    </source>
</evidence>
<protein>
    <submittedName>
        <fullName evidence="3">Uncharacterized protein</fullName>
    </submittedName>
</protein>
<keyword evidence="2" id="KW-1133">Transmembrane helix</keyword>
<sequence length="270" mass="28953">MGIKSAIKSGIENLIGSISSSGSKPSSFSSSSSSTKDVMKGIGKIFGKDKSGHHGSNASPTIANQNPFVQGTTTTGHWSKKSSIVLAGIFGFIGFVAIFTILCVKIRQKCRKPRKRTVEDGNSTFDEQVGGMNVPVPTQISGISDSQHSGYDSEKYTGTTYNSQDTTPVWGGSHHNLMPGFGATSWGHHNGMDTSGIYQYQEPEPAVIANQHNSEPVVCENIDYSNNYSNDCSNDYSASNDYSNDSSNDYSTNDYSSTNCSYDYGAGNFS</sequence>
<organism evidence="3 4">
    <name type="scientific">Orbilia ellipsospora</name>
    <dbReference type="NCBI Taxonomy" id="2528407"/>
    <lineage>
        <taxon>Eukaryota</taxon>
        <taxon>Fungi</taxon>
        <taxon>Dikarya</taxon>
        <taxon>Ascomycota</taxon>
        <taxon>Pezizomycotina</taxon>
        <taxon>Orbiliomycetes</taxon>
        <taxon>Orbiliales</taxon>
        <taxon>Orbiliaceae</taxon>
        <taxon>Orbilia</taxon>
    </lineage>
</organism>
<feature type="region of interest" description="Disordered" evidence="1">
    <location>
        <begin position="49"/>
        <end position="68"/>
    </location>
</feature>
<keyword evidence="2" id="KW-0472">Membrane</keyword>
<feature type="compositionally biased region" description="Polar residues" evidence="1">
    <location>
        <begin position="54"/>
        <end position="68"/>
    </location>
</feature>
<keyword evidence="2" id="KW-0812">Transmembrane</keyword>
<evidence type="ECO:0000256" key="2">
    <source>
        <dbReference type="SAM" id="Phobius"/>
    </source>
</evidence>
<feature type="transmembrane region" description="Helical" evidence="2">
    <location>
        <begin position="84"/>
        <end position="106"/>
    </location>
</feature>
<dbReference type="EMBL" id="JAVHJO010000007">
    <property type="protein sequence ID" value="KAK6538582.1"/>
    <property type="molecule type" value="Genomic_DNA"/>
</dbReference>
<dbReference type="Proteomes" id="UP001365542">
    <property type="component" value="Unassembled WGS sequence"/>
</dbReference>
<keyword evidence="4" id="KW-1185">Reference proteome</keyword>
<dbReference type="AlphaFoldDB" id="A0AAV9XC57"/>